<protein>
    <recommendedName>
        <fullName evidence="2">SCP domain-containing protein</fullName>
    </recommendedName>
</protein>
<dbReference type="InterPro" id="IPR014044">
    <property type="entry name" value="CAP_dom"/>
</dbReference>
<dbReference type="PROSITE" id="PS00330">
    <property type="entry name" value="HEMOLYSIN_CALCIUM"/>
    <property type="match status" value="2"/>
</dbReference>
<name>A0ABS6NAZ4_9RHOB</name>
<dbReference type="RefSeq" id="WP_217779192.1">
    <property type="nucleotide sequence ID" value="NZ_JAHRWL010000002.1"/>
</dbReference>
<dbReference type="InterPro" id="IPR001343">
    <property type="entry name" value="Hemolysn_Ca-bd"/>
</dbReference>
<comment type="caution">
    <text evidence="3">The sequence shown here is derived from an EMBL/GenBank/DDBJ whole genome shotgun (WGS) entry which is preliminary data.</text>
</comment>
<dbReference type="InterPro" id="IPR018511">
    <property type="entry name" value="Hemolysin-typ_Ca-bd_CS"/>
</dbReference>
<dbReference type="PANTHER" id="PTHR38340:SF1">
    <property type="entry name" value="S-LAYER PROTEIN"/>
    <property type="match status" value="1"/>
</dbReference>
<dbReference type="Pfam" id="PF00353">
    <property type="entry name" value="HemolysinCabind"/>
    <property type="match status" value="4"/>
</dbReference>
<dbReference type="Pfam" id="PF00188">
    <property type="entry name" value="CAP"/>
    <property type="match status" value="1"/>
</dbReference>
<accession>A0ABS6NAZ4</accession>
<evidence type="ECO:0000256" key="1">
    <source>
        <dbReference type="SAM" id="MobiDB-lite"/>
    </source>
</evidence>
<evidence type="ECO:0000259" key="2">
    <source>
        <dbReference type="Pfam" id="PF00188"/>
    </source>
</evidence>
<evidence type="ECO:0000313" key="3">
    <source>
        <dbReference type="EMBL" id="MBV2360842.1"/>
    </source>
</evidence>
<feature type="region of interest" description="Disordered" evidence="1">
    <location>
        <begin position="150"/>
        <end position="264"/>
    </location>
</feature>
<keyword evidence="4" id="KW-1185">Reference proteome</keyword>
<feature type="domain" description="SCP" evidence="2">
    <location>
        <begin position="12"/>
        <end position="145"/>
    </location>
</feature>
<sequence>MIQADQYERYMLELINAERSKVGADPLQLELNLNESAEDHSLWMLQTDIFSHTGVGGSSATQRMNNAGFDFSGSWRSAENIAVQSERGSSGIMDDVYDLHVSLMNSSGHRANILNPNLDYIGIGIEVGYFRFDSGNYYSVIVTQNFASTGGQADLDTGQTAPDPQPPADPPPPPQEPEPPAPGPLVLNGSAQNEVLDGGTGNDTITAFAGNDTLNGGDGDDVLKGNEGADRINGDGGNDLIHAGDNNDTVLGGSGNDQIFGQNGRDLLRGGDGFDTLCGDGSDDTVEGGVGRDKLFGGSGNDVLRGGLGNDAAYGGTGNDRIFGQSGDDKMLGGDGDDTMSGGHGNDTIEGGRGIDWLFGGADADSFVFARGCGVDRIRDFENNLDEIDLRDFNFATASQALQFADQVGADAIFDFGNGDRLIVENIAVSALADDLLV</sequence>
<reference evidence="3" key="1">
    <citation type="submission" date="2021-06" db="EMBL/GenBank/DDBJ databases">
        <title>Thalassococcus sp. CAU 1522 isolated from sea sand, Republic of Korea.</title>
        <authorList>
            <person name="Kim W."/>
        </authorList>
    </citation>
    <scope>NUCLEOTIDE SEQUENCE</scope>
    <source>
        <strain evidence="3">CAU 1522</strain>
    </source>
</reference>
<feature type="compositionally biased region" description="Basic and acidic residues" evidence="1">
    <location>
        <begin position="221"/>
        <end position="233"/>
    </location>
</feature>
<dbReference type="Proteomes" id="UP001166293">
    <property type="component" value="Unassembled WGS sequence"/>
</dbReference>
<organism evidence="3 4">
    <name type="scientific">Thalassococcus arenae</name>
    <dbReference type="NCBI Taxonomy" id="2851652"/>
    <lineage>
        <taxon>Bacteria</taxon>
        <taxon>Pseudomonadati</taxon>
        <taxon>Pseudomonadota</taxon>
        <taxon>Alphaproteobacteria</taxon>
        <taxon>Rhodobacterales</taxon>
        <taxon>Roseobacteraceae</taxon>
        <taxon>Thalassococcus</taxon>
    </lineage>
</organism>
<dbReference type="InterPro" id="IPR050557">
    <property type="entry name" value="RTX_toxin/Mannuronan_C5-epim"/>
</dbReference>
<proteinExistence type="predicted"/>
<dbReference type="EMBL" id="JAHRWL010000002">
    <property type="protein sequence ID" value="MBV2360842.1"/>
    <property type="molecule type" value="Genomic_DNA"/>
</dbReference>
<dbReference type="PANTHER" id="PTHR38340">
    <property type="entry name" value="S-LAYER PROTEIN"/>
    <property type="match status" value="1"/>
</dbReference>
<evidence type="ECO:0000313" key="4">
    <source>
        <dbReference type="Proteomes" id="UP001166293"/>
    </source>
</evidence>
<dbReference type="CDD" id="cd05379">
    <property type="entry name" value="CAP_bacterial"/>
    <property type="match status" value="1"/>
</dbReference>
<feature type="compositionally biased region" description="Pro residues" evidence="1">
    <location>
        <begin position="163"/>
        <end position="183"/>
    </location>
</feature>
<gene>
    <name evidence="3" type="ORF">KUH32_13830</name>
</gene>